<comment type="caution">
    <text evidence="3">The sequence shown here is derived from an EMBL/GenBank/DDBJ whole genome shotgun (WGS) entry which is preliminary data.</text>
</comment>
<feature type="transmembrane region" description="Helical" evidence="2">
    <location>
        <begin position="85"/>
        <end position="107"/>
    </location>
</feature>
<feature type="compositionally biased region" description="Basic and acidic residues" evidence="1">
    <location>
        <begin position="329"/>
        <end position="340"/>
    </location>
</feature>
<dbReference type="Proteomes" id="UP001347796">
    <property type="component" value="Unassembled WGS sequence"/>
</dbReference>
<reference evidence="3 4" key="1">
    <citation type="submission" date="2024-01" db="EMBL/GenBank/DDBJ databases">
        <title>The genome of the rayed Mediterranean limpet Patella caerulea (Linnaeus, 1758).</title>
        <authorList>
            <person name="Anh-Thu Weber A."/>
            <person name="Halstead-Nussloch G."/>
        </authorList>
    </citation>
    <scope>NUCLEOTIDE SEQUENCE [LARGE SCALE GENOMIC DNA]</scope>
    <source>
        <strain evidence="3">AATW-2023a</strain>
        <tissue evidence="3">Whole specimen</tissue>
    </source>
</reference>
<feature type="compositionally biased region" description="Basic and acidic residues" evidence="1">
    <location>
        <begin position="405"/>
        <end position="415"/>
    </location>
</feature>
<feature type="region of interest" description="Disordered" evidence="1">
    <location>
        <begin position="328"/>
        <end position="428"/>
    </location>
</feature>
<feature type="compositionally biased region" description="Polar residues" evidence="1">
    <location>
        <begin position="342"/>
        <end position="360"/>
    </location>
</feature>
<feature type="compositionally biased region" description="Polar residues" evidence="1">
    <location>
        <begin position="132"/>
        <end position="145"/>
    </location>
</feature>
<feature type="region of interest" description="Disordered" evidence="1">
    <location>
        <begin position="285"/>
        <end position="311"/>
    </location>
</feature>
<dbReference type="AlphaFoldDB" id="A0AAN8JTG1"/>
<evidence type="ECO:0000313" key="4">
    <source>
        <dbReference type="Proteomes" id="UP001347796"/>
    </source>
</evidence>
<feature type="compositionally biased region" description="Polar residues" evidence="1">
    <location>
        <begin position="383"/>
        <end position="400"/>
    </location>
</feature>
<keyword evidence="2" id="KW-0812">Transmembrane</keyword>
<feature type="region of interest" description="Disordered" evidence="1">
    <location>
        <begin position="113"/>
        <end position="161"/>
    </location>
</feature>
<accession>A0AAN8JTG1</accession>
<organism evidence="3 4">
    <name type="scientific">Patella caerulea</name>
    <name type="common">Rayed Mediterranean limpet</name>
    <dbReference type="NCBI Taxonomy" id="87958"/>
    <lineage>
        <taxon>Eukaryota</taxon>
        <taxon>Metazoa</taxon>
        <taxon>Spiralia</taxon>
        <taxon>Lophotrochozoa</taxon>
        <taxon>Mollusca</taxon>
        <taxon>Gastropoda</taxon>
        <taxon>Patellogastropoda</taxon>
        <taxon>Patelloidea</taxon>
        <taxon>Patellidae</taxon>
        <taxon>Patella</taxon>
    </lineage>
</organism>
<evidence type="ECO:0000313" key="3">
    <source>
        <dbReference type="EMBL" id="KAK6182185.1"/>
    </source>
</evidence>
<evidence type="ECO:0000256" key="1">
    <source>
        <dbReference type="SAM" id="MobiDB-lite"/>
    </source>
</evidence>
<dbReference type="EMBL" id="JAZGQO010000007">
    <property type="protein sequence ID" value="KAK6182185.1"/>
    <property type="molecule type" value="Genomic_DNA"/>
</dbReference>
<sequence length="428" mass="48699">MAEVPFDPVLRSFWERFPCPPSWNNDLLFRTNWTSCVAPSVGERIILFMADKCGIKNLPDHIIPKKPQDNRGDMLEDTCTLNCQIIVALVCVLFVVLTITGIIIIVYRKRKCKRKSSPPHPSRPGDKMFTAGSVSSRRQPQNHIPPSSHFHADPNQNPLLRRPLPPLPNNCHFANYRILPDGDNSSSCASHSTGGQSPVYEYIDDQSVHYGCQPCHRHSREIACVPTRHSNRNSQDLIRFSFGHPASAYNDDPGDEIWFDEQGRQYNAPWNDRQLINMFKEVGCQPPRVPRDMMPPPRRSQSGHRLSRDSREMMPFCGCSERLSFDNNYRSDRSDTDLSDRGTQTLSGETHFGNNPNDVSGVTIHYNPRHSQGFQDGRRRTPSRGTNSNRHSRTEMQFSPSCDRLSARDSSDRRPIPAIHADYFSSEA</sequence>
<keyword evidence="4" id="KW-1185">Reference proteome</keyword>
<name>A0AAN8JTG1_PATCE</name>
<evidence type="ECO:0000256" key="2">
    <source>
        <dbReference type="SAM" id="Phobius"/>
    </source>
</evidence>
<gene>
    <name evidence="3" type="ORF">SNE40_009923</name>
</gene>
<keyword evidence="2" id="KW-0472">Membrane</keyword>
<protein>
    <submittedName>
        <fullName evidence="3">Uncharacterized protein</fullName>
    </submittedName>
</protein>
<keyword evidence="2" id="KW-1133">Transmembrane helix</keyword>
<proteinExistence type="predicted"/>